<dbReference type="EMBL" id="QZXA01000010">
    <property type="protein sequence ID" value="RJT30743.1"/>
    <property type="molecule type" value="Genomic_DNA"/>
</dbReference>
<dbReference type="AlphaFoldDB" id="A0A6M7TJ49"/>
<keyword evidence="2" id="KW-1185">Reference proteome</keyword>
<sequence>MRIHSSRVFLASIAVAWVSAAVAADKTDEQLIENAISAAPEAVGKNAAVVNWEMKTLRKGTNGFTCIPDDPGTPTDDPMCTDENGMAWMHAIMSKSAPPEGKVAFAYMLKGGDAASNADPYAPRPPVDGKWVHDGPHVMVMNAPTIMALYPHEPDQTQPYVMFPDTPYAHLMIPVK</sequence>
<comment type="caution">
    <text evidence="1">The sequence shown here is derived from an EMBL/GenBank/DDBJ whole genome shotgun (WGS) entry which is preliminary data.</text>
</comment>
<dbReference type="Proteomes" id="UP000275530">
    <property type="component" value="Unassembled WGS sequence"/>
</dbReference>
<organism evidence="1 2">
    <name type="scientific">Mesorhizobium jarvisii</name>
    <dbReference type="NCBI Taxonomy" id="1777867"/>
    <lineage>
        <taxon>Bacteria</taxon>
        <taxon>Pseudomonadati</taxon>
        <taxon>Pseudomonadota</taxon>
        <taxon>Alphaproteobacteria</taxon>
        <taxon>Hyphomicrobiales</taxon>
        <taxon>Phyllobacteriaceae</taxon>
        <taxon>Mesorhizobium</taxon>
    </lineage>
</organism>
<proteinExistence type="predicted"/>
<protein>
    <submittedName>
        <fullName evidence="1">Uncharacterized protein</fullName>
    </submittedName>
</protein>
<name>A0A6M7TJ49_9HYPH</name>
<accession>A0A6M7TJ49</accession>
<reference evidence="1 2" key="1">
    <citation type="submission" date="2018-09" db="EMBL/GenBank/DDBJ databases">
        <title>Mesorhizobium carmichaelinearum sp. nov. isolated from Carmichaelinea spp. root nodules in New Zealand.</title>
        <authorList>
            <person name="De Meyer S.E."/>
        </authorList>
    </citation>
    <scope>NUCLEOTIDE SEQUENCE [LARGE SCALE GENOMIC DNA]</scope>
    <source>
        <strain evidence="1 2">LMG 28313</strain>
    </source>
</reference>
<evidence type="ECO:0000313" key="2">
    <source>
        <dbReference type="Proteomes" id="UP000275530"/>
    </source>
</evidence>
<gene>
    <name evidence="1" type="ORF">D3242_25685</name>
</gene>
<evidence type="ECO:0000313" key="1">
    <source>
        <dbReference type="EMBL" id="RJT30743.1"/>
    </source>
</evidence>
<dbReference type="RefSeq" id="WP_051112826.1">
    <property type="nucleotide sequence ID" value="NZ_CP033507.1"/>
</dbReference>